<dbReference type="GO" id="GO:0004806">
    <property type="term" value="F:triacylglycerol lipase activity"/>
    <property type="evidence" value="ECO:0007669"/>
    <property type="project" value="TreeGrafter"/>
</dbReference>
<dbReference type="Gene3D" id="3.40.50.1820">
    <property type="entry name" value="alpha/beta hydrolase"/>
    <property type="match status" value="1"/>
</dbReference>
<dbReference type="Proteomes" id="UP000503129">
    <property type="component" value="Chromosome"/>
</dbReference>
<gene>
    <name evidence="5" type="ORF">DP114_26340</name>
</gene>
<keyword evidence="2" id="KW-0378">Hydrolase</keyword>
<evidence type="ECO:0000259" key="4">
    <source>
        <dbReference type="Pfam" id="PF07859"/>
    </source>
</evidence>
<protein>
    <submittedName>
        <fullName evidence="5">Esterase</fullName>
    </submittedName>
</protein>
<evidence type="ECO:0000256" key="1">
    <source>
        <dbReference type="ARBA" id="ARBA00010515"/>
    </source>
</evidence>
<dbReference type="InterPro" id="IPR029058">
    <property type="entry name" value="AB_hydrolase_fold"/>
</dbReference>
<keyword evidence="6" id="KW-1185">Reference proteome</keyword>
<organism evidence="5 6">
    <name type="scientific">Brasilonema sennae CENA114</name>
    <dbReference type="NCBI Taxonomy" id="415709"/>
    <lineage>
        <taxon>Bacteria</taxon>
        <taxon>Bacillati</taxon>
        <taxon>Cyanobacteriota</taxon>
        <taxon>Cyanophyceae</taxon>
        <taxon>Nostocales</taxon>
        <taxon>Scytonemataceae</taxon>
        <taxon>Brasilonema</taxon>
        <taxon>Bromeliae group (in: Brasilonema)</taxon>
    </lineage>
</organism>
<proteinExistence type="inferred from homology"/>
<dbReference type="SUPFAM" id="SSF53474">
    <property type="entry name" value="alpha/beta-Hydrolases"/>
    <property type="match status" value="1"/>
</dbReference>
<dbReference type="PANTHER" id="PTHR48081:SF30">
    <property type="entry name" value="ACETYL-HYDROLASE LIPR-RELATED"/>
    <property type="match status" value="1"/>
</dbReference>
<dbReference type="Pfam" id="PF07859">
    <property type="entry name" value="Abhydrolase_3"/>
    <property type="match status" value="1"/>
</dbReference>
<comment type="similarity">
    <text evidence="1">Belongs to the 'GDXG' lipolytic enzyme family.</text>
</comment>
<dbReference type="AlphaFoldDB" id="A0A856MPG1"/>
<dbReference type="EMBL" id="CP030118">
    <property type="protein sequence ID" value="QDL12432.1"/>
    <property type="molecule type" value="Genomic_DNA"/>
</dbReference>
<feature type="region of interest" description="Disordered" evidence="3">
    <location>
        <begin position="1"/>
        <end position="25"/>
    </location>
</feature>
<name>A0A856MPG1_9CYAN</name>
<accession>A0A856MPG1</accession>
<dbReference type="InterPro" id="IPR013094">
    <property type="entry name" value="AB_hydrolase_3"/>
</dbReference>
<evidence type="ECO:0000256" key="3">
    <source>
        <dbReference type="SAM" id="MobiDB-lite"/>
    </source>
</evidence>
<dbReference type="PANTHER" id="PTHR48081">
    <property type="entry name" value="AB HYDROLASE SUPERFAMILY PROTEIN C4A8.06C"/>
    <property type="match status" value="1"/>
</dbReference>
<feature type="domain" description="Alpha/beta hydrolase fold-3" evidence="4">
    <location>
        <begin position="49"/>
        <end position="251"/>
    </location>
</feature>
<dbReference type="InterPro" id="IPR050300">
    <property type="entry name" value="GDXG_lipolytic_enzyme"/>
</dbReference>
<feature type="compositionally biased region" description="Basic and acidic residues" evidence="3">
    <location>
        <begin position="8"/>
        <end position="18"/>
    </location>
</feature>
<evidence type="ECO:0000256" key="2">
    <source>
        <dbReference type="ARBA" id="ARBA00022801"/>
    </source>
</evidence>
<evidence type="ECO:0000313" key="5">
    <source>
        <dbReference type="EMBL" id="QDL12432.1"/>
    </source>
</evidence>
<reference evidence="5 6" key="1">
    <citation type="submission" date="2018-06" db="EMBL/GenBank/DDBJ databases">
        <title>Comparative genomics of Brasilonema spp. strains.</title>
        <authorList>
            <person name="Alvarenga D.O."/>
            <person name="Fiore M.F."/>
            <person name="Varani A.M."/>
        </authorList>
    </citation>
    <scope>NUCLEOTIDE SEQUENCE [LARGE SCALE GENOMIC DNA]</scope>
    <source>
        <strain evidence="5 6">CENA114</strain>
    </source>
</reference>
<evidence type="ECO:0000313" key="6">
    <source>
        <dbReference type="Proteomes" id="UP000503129"/>
    </source>
</evidence>
<sequence>MSGSDARGAFDEIQEKTPDASGVSYEQGTVGGVPGVWCHPQNPRPGVAILYLHGGAYVQGSAHAYRHLAGQVAVRTSVSTFVADYRLAPEHPFPAALDDAKAAYRGLVEQGTQKIAIVGDSAGGGLALVLLAIAQSDALARGSVAPSAAVVMSPWTDLALTGLSLQDHADDDPLLTREVLSMASASYLNGHEPNDPLVSPLYGSFTDLPSIQIHVGTSEVLLDDTRRYAKRAHAEEVDVTAHVWEGMTHVFPGNVGTLNAAEAALGMIATFLKSKTNP</sequence>
<dbReference type="KEGG" id="bsen:DP114_26340"/>